<organism evidence="5 6">
    <name type="scientific">Ruegeria spongiae</name>
    <dbReference type="NCBI Taxonomy" id="2942209"/>
    <lineage>
        <taxon>Bacteria</taxon>
        <taxon>Pseudomonadati</taxon>
        <taxon>Pseudomonadota</taxon>
        <taxon>Alphaproteobacteria</taxon>
        <taxon>Rhodobacterales</taxon>
        <taxon>Roseobacteraceae</taxon>
        <taxon>Ruegeria</taxon>
    </lineage>
</organism>
<keyword evidence="6" id="KW-1185">Reference proteome</keyword>
<dbReference type="Proteomes" id="UP001203880">
    <property type="component" value="Unassembled WGS sequence"/>
</dbReference>
<comment type="caution">
    <text evidence="5">The sequence shown here is derived from an EMBL/GenBank/DDBJ whole genome shotgun (WGS) entry which is preliminary data.</text>
</comment>
<evidence type="ECO:0000256" key="3">
    <source>
        <dbReference type="ARBA" id="ARBA00022679"/>
    </source>
</evidence>
<proteinExistence type="inferred from homology"/>
<sequence length="289" mass="32878">MSAAPGIAILPYGTSLGPNLAQMPLSDLTWPLGCPDRLLGKHVGDLERTDHLIMYPKTSHHFVLRRGTKARISLMMGEPSVIHAKHIRLLKWTWRRFFRVLSFHEALVGSIPNCVFFPYGTTWVPEWRDLEIEKTKSCSLIASAKRDTAGHQLRHETVDWVRESGQDVEVLGRGYTAFDKKSDGLAPYRYSIVIENVREKDYFSEKLLDAVFCETVPIYWGCPNIGDFIDPEGMIICETGDDVRAAVQNMSVEDYQRRVPAIRALKDQLEPYADIDLRAAQLLLKEFKA</sequence>
<accession>A0ABT0Q0E6</accession>
<evidence type="ECO:0000259" key="4">
    <source>
        <dbReference type="Pfam" id="PF00852"/>
    </source>
</evidence>
<dbReference type="PANTHER" id="PTHR11929">
    <property type="entry name" value="ALPHA- 1,3 -FUCOSYLTRANSFERASE"/>
    <property type="match status" value="1"/>
</dbReference>
<evidence type="ECO:0000256" key="2">
    <source>
        <dbReference type="ARBA" id="ARBA00022676"/>
    </source>
</evidence>
<evidence type="ECO:0000256" key="1">
    <source>
        <dbReference type="ARBA" id="ARBA00008919"/>
    </source>
</evidence>
<dbReference type="EMBL" id="JAMFMB010000007">
    <property type="protein sequence ID" value="MCL6283344.1"/>
    <property type="molecule type" value="Genomic_DNA"/>
</dbReference>
<gene>
    <name evidence="5" type="ORF">M3P21_07340</name>
</gene>
<evidence type="ECO:0000313" key="5">
    <source>
        <dbReference type="EMBL" id="MCL6283344.1"/>
    </source>
</evidence>
<keyword evidence="2" id="KW-0328">Glycosyltransferase</keyword>
<dbReference type="Pfam" id="PF00852">
    <property type="entry name" value="Glyco_transf_10"/>
    <property type="match status" value="1"/>
</dbReference>
<comment type="similarity">
    <text evidence="1">Belongs to the glycosyltransferase 10 family.</text>
</comment>
<dbReference type="InterPro" id="IPR055270">
    <property type="entry name" value="Glyco_tran_10_C"/>
</dbReference>
<evidence type="ECO:0000313" key="6">
    <source>
        <dbReference type="Proteomes" id="UP001203880"/>
    </source>
</evidence>
<dbReference type="InterPro" id="IPR038577">
    <property type="entry name" value="GT10-like_C_sf"/>
</dbReference>
<dbReference type="InterPro" id="IPR001503">
    <property type="entry name" value="Glyco_trans_10"/>
</dbReference>
<dbReference type="PANTHER" id="PTHR11929:SF226">
    <property type="entry name" value="ATP-DEPENDENT DNA HELICASE-RELATED"/>
    <property type="match status" value="1"/>
</dbReference>
<dbReference type="Gene3D" id="3.40.50.11660">
    <property type="entry name" value="Glycosyl transferase family 10, C-terminal domain"/>
    <property type="match status" value="1"/>
</dbReference>
<name>A0ABT0Q0E6_9RHOB</name>
<dbReference type="RefSeq" id="WP_249708141.1">
    <property type="nucleotide sequence ID" value="NZ_JAMFMB010000007.1"/>
</dbReference>
<dbReference type="SUPFAM" id="SSF53756">
    <property type="entry name" value="UDP-Glycosyltransferase/glycogen phosphorylase"/>
    <property type="match status" value="1"/>
</dbReference>
<reference evidence="5" key="1">
    <citation type="submission" date="2022-05" db="EMBL/GenBank/DDBJ databases">
        <authorList>
            <person name="Park J.-S."/>
        </authorList>
    </citation>
    <scope>NUCLEOTIDE SEQUENCE</scope>
    <source>
        <strain evidence="5">2012CJ41-6</strain>
    </source>
</reference>
<protein>
    <submittedName>
        <fullName evidence="5">Glycosyltransferase family 10</fullName>
    </submittedName>
</protein>
<keyword evidence="3" id="KW-0808">Transferase</keyword>
<feature type="domain" description="Fucosyltransferase C-terminal" evidence="4">
    <location>
        <begin position="135"/>
        <end position="239"/>
    </location>
</feature>